<feature type="domain" description="Glycosyltransferase 2-like" evidence="9">
    <location>
        <begin position="234"/>
        <end position="401"/>
    </location>
</feature>
<feature type="region of interest" description="Disordered" evidence="7">
    <location>
        <begin position="71"/>
        <end position="114"/>
    </location>
</feature>
<feature type="transmembrane region" description="Helical" evidence="8">
    <location>
        <begin position="514"/>
        <end position="533"/>
    </location>
</feature>
<evidence type="ECO:0000256" key="4">
    <source>
        <dbReference type="ARBA" id="ARBA00022692"/>
    </source>
</evidence>
<evidence type="ECO:0000256" key="7">
    <source>
        <dbReference type="SAM" id="MobiDB-lite"/>
    </source>
</evidence>
<evidence type="ECO:0000313" key="10">
    <source>
        <dbReference type="EMBL" id="KAK0716395.1"/>
    </source>
</evidence>
<feature type="compositionally biased region" description="Basic and acidic residues" evidence="7">
    <location>
        <begin position="71"/>
        <end position="80"/>
    </location>
</feature>
<keyword evidence="4 8" id="KW-0812">Transmembrane</keyword>
<gene>
    <name evidence="10" type="ORF">B0H67DRAFT_610900</name>
</gene>
<comment type="caution">
    <text evidence="10">The sequence shown here is derived from an EMBL/GenBank/DDBJ whole genome shotgun (WGS) entry which is preliminary data.</text>
</comment>
<reference evidence="10" key="1">
    <citation type="submission" date="2023-06" db="EMBL/GenBank/DDBJ databases">
        <title>Genome-scale phylogeny and comparative genomics of the fungal order Sordariales.</title>
        <authorList>
            <consortium name="Lawrence Berkeley National Laboratory"/>
            <person name="Hensen N."/>
            <person name="Bonometti L."/>
            <person name="Westerberg I."/>
            <person name="Brannstrom I.O."/>
            <person name="Guillou S."/>
            <person name="Cros-Aarteil S."/>
            <person name="Calhoun S."/>
            <person name="Haridas S."/>
            <person name="Kuo A."/>
            <person name="Mondo S."/>
            <person name="Pangilinan J."/>
            <person name="Riley R."/>
            <person name="Labutti K."/>
            <person name="Andreopoulos B."/>
            <person name="Lipzen A."/>
            <person name="Chen C."/>
            <person name="Yanf M."/>
            <person name="Daum C."/>
            <person name="Ng V."/>
            <person name="Clum A."/>
            <person name="Steindorff A."/>
            <person name="Ohm R."/>
            <person name="Martin F."/>
            <person name="Silar P."/>
            <person name="Natvig D."/>
            <person name="Lalanne C."/>
            <person name="Gautier V."/>
            <person name="Ament-Velasquez S.L."/>
            <person name="Kruys A."/>
            <person name="Hutchinson M.I."/>
            <person name="Powell A.J."/>
            <person name="Barry K."/>
            <person name="Miller A.N."/>
            <person name="Grigoriev I.V."/>
            <person name="Debuchy R."/>
            <person name="Gladieux P."/>
            <person name="Thoren M.H."/>
            <person name="Johannesson H."/>
        </authorList>
    </citation>
    <scope>NUCLEOTIDE SEQUENCE</scope>
    <source>
        <strain evidence="10">SMH4607-1</strain>
    </source>
</reference>
<dbReference type="CDD" id="cd06421">
    <property type="entry name" value="CESA_CelA_like"/>
    <property type="match status" value="1"/>
</dbReference>
<keyword evidence="5 8" id="KW-1133">Transmembrane helix</keyword>
<accession>A0AA40AIF0</accession>
<dbReference type="Gene3D" id="3.90.550.10">
    <property type="entry name" value="Spore Coat Polysaccharide Biosynthesis Protein SpsA, Chain A"/>
    <property type="match status" value="1"/>
</dbReference>
<keyword evidence="2" id="KW-0328">Glycosyltransferase</keyword>
<dbReference type="InterPro" id="IPR029044">
    <property type="entry name" value="Nucleotide-diphossugar_trans"/>
</dbReference>
<evidence type="ECO:0000256" key="8">
    <source>
        <dbReference type="SAM" id="Phobius"/>
    </source>
</evidence>
<evidence type="ECO:0000256" key="3">
    <source>
        <dbReference type="ARBA" id="ARBA00022679"/>
    </source>
</evidence>
<protein>
    <submittedName>
        <fullName evidence="10">Nucleotide-diphospho-sugar transferase</fullName>
    </submittedName>
</protein>
<dbReference type="GO" id="GO:0016020">
    <property type="term" value="C:membrane"/>
    <property type="evidence" value="ECO:0007669"/>
    <property type="project" value="UniProtKB-SubCell"/>
</dbReference>
<dbReference type="Pfam" id="PF00535">
    <property type="entry name" value="Glycos_transf_2"/>
    <property type="match status" value="1"/>
</dbReference>
<dbReference type="SUPFAM" id="SSF53448">
    <property type="entry name" value="Nucleotide-diphospho-sugar transferases"/>
    <property type="match status" value="1"/>
</dbReference>
<evidence type="ECO:0000259" key="9">
    <source>
        <dbReference type="Pfam" id="PF00535"/>
    </source>
</evidence>
<comment type="subcellular location">
    <subcellularLocation>
        <location evidence="1">Membrane</location>
        <topology evidence="1">Multi-pass membrane protein</topology>
    </subcellularLocation>
</comment>
<feature type="compositionally biased region" description="Low complexity" evidence="7">
    <location>
        <begin position="1"/>
        <end position="22"/>
    </location>
</feature>
<keyword evidence="11" id="KW-1185">Reference proteome</keyword>
<dbReference type="PANTHER" id="PTHR43867">
    <property type="entry name" value="CELLULOSE SYNTHASE CATALYTIC SUBUNIT A [UDP-FORMING]"/>
    <property type="match status" value="1"/>
</dbReference>
<dbReference type="InterPro" id="IPR001173">
    <property type="entry name" value="Glyco_trans_2-like"/>
</dbReference>
<proteinExistence type="predicted"/>
<feature type="transmembrane region" description="Helical" evidence="8">
    <location>
        <begin position="472"/>
        <end position="494"/>
    </location>
</feature>
<name>A0AA40AIF0_9PEZI</name>
<evidence type="ECO:0000313" key="11">
    <source>
        <dbReference type="Proteomes" id="UP001172102"/>
    </source>
</evidence>
<dbReference type="AlphaFoldDB" id="A0AA40AIF0"/>
<feature type="transmembrane region" description="Helical" evidence="8">
    <location>
        <begin position="615"/>
        <end position="637"/>
    </location>
</feature>
<dbReference type="Proteomes" id="UP001172102">
    <property type="component" value="Unassembled WGS sequence"/>
</dbReference>
<feature type="region of interest" description="Disordered" evidence="7">
    <location>
        <begin position="1"/>
        <end position="36"/>
    </location>
</feature>
<organism evidence="10 11">
    <name type="scientific">Lasiosphaeris hirsuta</name>
    <dbReference type="NCBI Taxonomy" id="260670"/>
    <lineage>
        <taxon>Eukaryota</taxon>
        <taxon>Fungi</taxon>
        <taxon>Dikarya</taxon>
        <taxon>Ascomycota</taxon>
        <taxon>Pezizomycotina</taxon>
        <taxon>Sordariomycetes</taxon>
        <taxon>Sordariomycetidae</taxon>
        <taxon>Sordariales</taxon>
        <taxon>Lasiosphaeriaceae</taxon>
        <taxon>Lasiosphaeris</taxon>
    </lineage>
</organism>
<sequence>MSIRNPFDTPTDTPTPCETPTPSQRESRASSPPNSLFIEAIHGAASSPLDYSEASSVFTKACFLNVEHAPDAEKDAERKSTATANVLSGSTLNLPDSKPEHDAAAGSEPTTPKRPNIFSRAWLHVRRSYNTSIVPTILPSPPRDDEKYLYVGLNRGLLIGFDFFAALAVGASTWLFVKSGPAFYWYGVYAALIFFFIYPAYALLSFCKGFDFDGHNKSLAEHPVTDETAPTVDIFLPVCREESEVLENTWTYVQKLDYPAGKVQVYVLDDGDEERVAIRARAFGFNYIVRPDRPHLKKAGNIRWAFAATHGDYYAIFDADFCPRPDFLLETIPVCLANPKVAIVQTPQYFRSLPEQSWVEQAAGPVQEYFYRLVQTLRGAWGATVCCGSNAIYRREALAEVGGAAEVESSEDMYTGLMMVDRGWQVPYVPIVLACGVCPSTIRSYFAQQARWCSGSVYLLTDRKFWATKLTFVQKMCFGFGFLYYLTAALGVFLNPLPGPLLLWVSPKTVLFYNMFYGIPGIVHALVITPLWAKSRYPPIKVAYTNTIVAYACIDTFLSCIFGQGEGNWVSSGANKKSKNTRYRNMRILAWIMTILHYGNLIAAVTYRLLTGFPWYHVLPLLILDAFWLFCSHRFLIAS</sequence>
<evidence type="ECO:0000256" key="1">
    <source>
        <dbReference type="ARBA" id="ARBA00004141"/>
    </source>
</evidence>
<keyword evidence="3 10" id="KW-0808">Transferase</keyword>
<evidence type="ECO:0000256" key="6">
    <source>
        <dbReference type="ARBA" id="ARBA00023136"/>
    </source>
</evidence>
<feature type="transmembrane region" description="Helical" evidence="8">
    <location>
        <begin position="588"/>
        <end position="609"/>
    </location>
</feature>
<feature type="transmembrane region" description="Helical" evidence="8">
    <location>
        <begin position="157"/>
        <end position="177"/>
    </location>
</feature>
<dbReference type="EMBL" id="JAUKUA010000004">
    <property type="protein sequence ID" value="KAK0716395.1"/>
    <property type="molecule type" value="Genomic_DNA"/>
</dbReference>
<dbReference type="PANTHER" id="PTHR43867:SF2">
    <property type="entry name" value="CELLULOSE SYNTHASE CATALYTIC SUBUNIT A [UDP-FORMING]"/>
    <property type="match status" value="1"/>
</dbReference>
<feature type="transmembrane region" description="Helical" evidence="8">
    <location>
        <begin position="183"/>
        <end position="204"/>
    </location>
</feature>
<evidence type="ECO:0000256" key="5">
    <source>
        <dbReference type="ARBA" id="ARBA00022989"/>
    </source>
</evidence>
<keyword evidence="6 8" id="KW-0472">Membrane</keyword>
<feature type="compositionally biased region" description="Polar residues" evidence="7">
    <location>
        <begin position="81"/>
        <end position="94"/>
    </location>
</feature>
<dbReference type="InterPro" id="IPR050321">
    <property type="entry name" value="Glycosyltr_2/OpgH_subfam"/>
</dbReference>
<dbReference type="GO" id="GO:0016757">
    <property type="term" value="F:glycosyltransferase activity"/>
    <property type="evidence" value="ECO:0007669"/>
    <property type="project" value="UniProtKB-KW"/>
</dbReference>
<evidence type="ECO:0000256" key="2">
    <source>
        <dbReference type="ARBA" id="ARBA00022676"/>
    </source>
</evidence>